<keyword evidence="1" id="KW-0472">Membrane</keyword>
<keyword evidence="1" id="KW-0812">Transmembrane</keyword>
<feature type="transmembrane region" description="Helical" evidence="1">
    <location>
        <begin position="102"/>
        <end position="120"/>
    </location>
</feature>
<organism evidence="2 3">
    <name type="scientific">Kineosporia mesophila</name>
    <dbReference type="NCBI Taxonomy" id="566012"/>
    <lineage>
        <taxon>Bacteria</taxon>
        <taxon>Bacillati</taxon>
        <taxon>Actinomycetota</taxon>
        <taxon>Actinomycetes</taxon>
        <taxon>Kineosporiales</taxon>
        <taxon>Kineosporiaceae</taxon>
        <taxon>Kineosporia</taxon>
    </lineage>
</organism>
<evidence type="ECO:0000313" key="3">
    <source>
        <dbReference type="Proteomes" id="UP001501074"/>
    </source>
</evidence>
<evidence type="ECO:0000256" key="1">
    <source>
        <dbReference type="SAM" id="Phobius"/>
    </source>
</evidence>
<keyword evidence="1" id="KW-1133">Transmembrane helix</keyword>
<feature type="transmembrane region" description="Helical" evidence="1">
    <location>
        <begin position="126"/>
        <end position="146"/>
    </location>
</feature>
<protein>
    <submittedName>
        <fullName evidence="2">Membrane protein</fullName>
    </submittedName>
</protein>
<keyword evidence="3" id="KW-1185">Reference proteome</keyword>
<dbReference type="Proteomes" id="UP001501074">
    <property type="component" value="Unassembled WGS sequence"/>
</dbReference>
<evidence type="ECO:0000313" key="2">
    <source>
        <dbReference type="EMBL" id="GAA3595135.1"/>
    </source>
</evidence>
<sequence>MPAAPYEERQVTVNETTGAGAARHLAPPSQSSAPPDDLVTRLLCAACYLHDDIADSVEANLLTPSRRALSPNWQVDQVALGRHAARATGLRTARDRWLLTELWYLIGLGVLGLLLTFTGVLSLFQLVLAVLFLAFWAYVVAAGIVYHQMRAARRSAIDVALDPRADPPPRLRRASTEAALRDLNHCNAVLYRSDTAPFVGSGVKLDNWQITIDISRRTEPEFEPVTGAALQAALLELLPGKITPRPSGAHRLYVRGGAGSLGVDLYRFGPLEPGLDRDGELNYRRPVTVLSPLAFRPYFDRRDEIARTYTCFQQSAWGGQVVVTLFVRAWVANETLFIEGQVYALRPLHSELYEVSELETGTVAELQELGRLALIDAPALLMNAPSTMMKKVRAARLRAANADEADAEIAARRDVDFGAVKSVREQVTNYDLGDHFAAADEEVYYQAFVRRAMECIGLFLTSRGVETTEFSGQSAEIITRTNENARSIYGAATGG</sequence>
<name>A0ABP6YZQ5_9ACTN</name>
<dbReference type="EMBL" id="BAAAZO010000001">
    <property type="protein sequence ID" value="GAA3595135.1"/>
    <property type="molecule type" value="Genomic_DNA"/>
</dbReference>
<accession>A0ABP6YZQ5</accession>
<proteinExistence type="predicted"/>
<gene>
    <name evidence="2" type="ORF">GCM10022223_07820</name>
</gene>
<comment type="caution">
    <text evidence="2">The sequence shown here is derived from an EMBL/GenBank/DDBJ whole genome shotgun (WGS) entry which is preliminary data.</text>
</comment>
<reference evidence="3" key="1">
    <citation type="journal article" date="2019" name="Int. J. Syst. Evol. Microbiol.">
        <title>The Global Catalogue of Microorganisms (GCM) 10K type strain sequencing project: providing services to taxonomists for standard genome sequencing and annotation.</title>
        <authorList>
            <consortium name="The Broad Institute Genomics Platform"/>
            <consortium name="The Broad Institute Genome Sequencing Center for Infectious Disease"/>
            <person name="Wu L."/>
            <person name="Ma J."/>
        </authorList>
    </citation>
    <scope>NUCLEOTIDE SEQUENCE [LARGE SCALE GENOMIC DNA]</scope>
    <source>
        <strain evidence="3">JCM 16902</strain>
    </source>
</reference>